<organism evidence="2 3">
    <name type="scientific">Panagrolaimus davidi</name>
    <dbReference type="NCBI Taxonomy" id="227884"/>
    <lineage>
        <taxon>Eukaryota</taxon>
        <taxon>Metazoa</taxon>
        <taxon>Ecdysozoa</taxon>
        <taxon>Nematoda</taxon>
        <taxon>Chromadorea</taxon>
        <taxon>Rhabditida</taxon>
        <taxon>Tylenchina</taxon>
        <taxon>Panagrolaimomorpha</taxon>
        <taxon>Panagrolaimoidea</taxon>
        <taxon>Panagrolaimidae</taxon>
        <taxon>Panagrolaimus</taxon>
    </lineage>
</organism>
<evidence type="ECO:0000313" key="2">
    <source>
        <dbReference type="Proteomes" id="UP000887578"/>
    </source>
</evidence>
<dbReference type="WBParaSite" id="PDA_v2.g13578.t1">
    <property type="protein sequence ID" value="PDA_v2.g13578.t1"/>
    <property type="gene ID" value="PDA_v2.g13578"/>
</dbReference>
<accession>A0A914PFP4</accession>
<evidence type="ECO:0000313" key="3">
    <source>
        <dbReference type="WBParaSite" id="PDA_v2.g13578.t1"/>
    </source>
</evidence>
<sequence>MKDRYEEAIIKYGPLNLPRDNFYEYEGENSVEEVCNNEEASDNEEAAADSDMESVKEDEKMGTSLLYAPRKKFIHKSNRLLNPPGHPPK</sequence>
<proteinExistence type="predicted"/>
<dbReference type="Proteomes" id="UP000887578">
    <property type="component" value="Unplaced"/>
</dbReference>
<keyword evidence="2" id="KW-1185">Reference proteome</keyword>
<reference evidence="3" key="1">
    <citation type="submission" date="2022-11" db="UniProtKB">
        <authorList>
            <consortium name="WormBaseParasite"/>
        </authorList>
    </citation>
    <scope>IDENTIFICATION</scope>
</reference>
<name>A0A914PFP4_9BILA</name>
<dbReference type="AlphaFoldDB" id="A0A914PFP4"/>
<feature type="compositionally biased region" description="Acidic residues" evidence="1">
    <location>
        <begin position="29"/>
        <end position="52"/>
    </location>
</feature>
<evidence type="ECO:0000256" key="1">
    <source>
        <dbReference type="SAM" id="MobiDB-lite"/>
    </source>
</evidence>
<protein>
    <submittedName>
        <fullName evidence="3">Uncharacterized protein</fullName>
    </submittedName>
</protein>
<feature type="region of interest" description="Disordered" evidence="1">
    <location>
        <begin position="29"/>
        <end position="62"/>
    </location>
</feature>